<protein>
    <recommendedName>
        <fullName evidence="3">Ternary complex factor MIP1 leucine-zipper domain-containing protein</fullName>
    </recommendedName>
</protein>
<dbReference type="EMBL" id="CP097505">
    <property type="protein sequence ID" value="URD91940.1"/>
    <property type="molecule type" value="Genomic_DNA"/>
</dbReference>
<sequence length="430" mass="47787">GRSGGIHKVGRGGGESPHHRSDPSASSSGMEDETSSCGGREGRRRKVCCYKSQLEQEVQILQKQHQDEINLHVALANALAKNAAPLLNSTYNIPDEIQEFIHSLATLEITVSNLEEELVTLHLQICNERAERHVAEAHLGSPPLTAGPPSPSSDCKPEHIFSSSISKSQLTLTPISMQKNVLSGCEDSQSITDIRSMERCPEAEILRSRNASDEGTEMGASVQLSDEVESKNNFPRGHIELPKQAFRRNGSTHEKYLSLSIWIIRHPSGKVFFRGPSVFPTRAPIVIFFHVFLRLIHDDLSISKPRRDSPNGCEHDAMEVQMVGLQKAFGVICYELATDCREMLVFLKGHAAEIQDKEGDELLFPEPAFAAEPSCCLHTPTVGVIDPLLFRLNTLQVWVEEDISIHFRFGIMWFSLGVMRLLPSAILRQN</sequence>
<accession>A0A9E7FAW7</accession>
<feature type="region of interest" description="Disordered" evidence="2">
    <location>
        <begin position="1"/>
        <end position="41"/>
    </location>
</feature>
<evidence type="ECO:0000313" key="4">
    <source>
        <dbReference type="EMBL" id="URD91940.1"/>
    </source>
</evidence>
<name>A0A9E7FAW7_9LILI</name>
<feature type="coiled-coil region" evidence="1">
    <location>
        <begin position="97"/>
        <end position="124"/>
    </location>
</feature>
<dbReference type="InterPro" id="IPR025757">
    <property type="entry name" value="MIP1_Leuzipper"/>
</dbReference>
<dbReference type="Pfam" id="PF14389">
    <property type="entry name" value="Lzipper-MIP1"/>
    <property type="match status" value="1"/>
</dbReference>
<evidence type="ECO:0000259" key="3">
    <source>
        <dbReference type="Pfam" id="PF14389"/>
    </source>
</evidence>
<feature type="non-terminal residue" evidence="4">
    <location>
        <position position="1"/>
    </location>
</feature>
<proteinExistence type="predicted"/>
<evidence type="ECO:0000256" key="1">
    <source>
        <dbReference type="SAM" id="Coils"/>
    </source>
</evidence>
<reference evidence="4" key="1">
    <citation type="submission" date="2022-05" db="EMBL/GenBank/DDBJ databases">
        <title>The Musa troglodytarum L. genome provides insights into the mechanism of non-climacteric behaviour and enrichment of carotenoids.</title>
        <authorList>
            <person name="Wang J."/>
        </authorList>
    </citation>
    <scope>NUCLEOTIDE SEQUENCE</scope>
    <source>
        <tissue evidence="4">Leaf</tissue>
    </source>
</reference>
<keyword evidence="1" id="KW-0175">Coiled coil</keyword>
<dbReference type="AlphaFoldDB" id="A0A9E7FAW7"/>
<organism evidence="4 5">
    <name type="scientific">Musa troglodytarum</name>
    <name type="common">fe'i banana</name>
    <dbReference type="NCBI Taxonomy" id="320322"/>
    <lineage>
        <taxon>Eukaryota</taxon>
        <taxon>Viridiplantae</taxon>
        <taxon>Streptophyta</taxon>
        <taxon>Embryophyta</taxon>
        <taxon>Tracheophyta</taxon>
        <taxon>Spermatophyta</taxon>
        <taxon>Magnoliopsida</taxon>
        <taxon>Liliopsida</taxon>
        <taxon>Zingiberales</taxon>
        <taxon>Musaceae</taxon>
        <taxon>Musa</taxon>
    </lineage>
</organism>
<gene>
    <name evidence="4" type="ORF">MUK42_33137</name>
</gene>
<keyword evidence="5" id="KW-1185">Reference proteome</keyword>
<dbReference type="PANTHER" id="PTHR23054">
    <property type="entry name" value="TERNARY COMPLEX FACTOR MIP1, LEUCINE-ZIPPER-RELATED"/>
    <property type="match status" value="1"/>
</dbReference>
<feature type="domain" description="Ternary complex factor MIP1 leucine-zipper" evidence="3">
    <location>
        <begin position="50"/>
        <end position="128"/>
    </location>
</feature>
<dbReference type="PANTHER" id="PTHR23054:SF61">
    <property type="entry name" value="OS02G0153000 PROTEIN"/>
    <property type="match status" value="1"/>
</dbReference>
<dbReference type="Proteomes" id="UP001055439">
    <property type="component" value="Chromosome 3"/>
</dbReference>
<evidence type="ECO:0000313" key="5">
    <source>
        <dbReference type="Proteomes" id="UP001055439"/>
    </source>
</evidence>
<evidence type="ECO:0000256" key="2">
    <source>
        <dbReference type="SAM" id="MobiDB-lite"/>
    </source>
</evidence>